<dbReference type="InterPro" id="IPR013332">
    <property type="entry name" value="KPR_N"/>
</dbReference>
<dbReference type="EMBL" id="KQ030515">
    <property type="protein sequence ID" value="KJZ75699.1"/>
    <property type="molecule type" value="Genomic_DNA"/>
</dbReference>
<dbReference type="Proteomes" id="UP000054481">
    <property type="component" value="Unassembled WGS sequence"/>
</dbReference>
<keyword evidence="2" id="KW-0521">NADP</keyword>
<reference evidence="6 7" key="1">
    <citation type="journal article" date="2014" name="Genome Biol. Evol.">
        <title>Comparative genomics and transcriptomics analyses reveal divergent lifestyle features of nematode endoparasitic fungus Hirsutella minnesotensis.</title>
        <authorList>
            <person name="Lai Y."/>
            <person name="Liu K."/>
            <person name="Zhang X."/>
            <person name="Zhang X."/>
            <person name="Li K."/>
            <person name="Wang N."/>
            <person name="Shu C."/>
            <person name="Wu Y."/>
            <person name="Wang C."/>
            <person name="Bushley K.E."/>
            <person name="Xiang M."/>
            <person name="Liu X."/>
        </authorList>
    </citation>
    <scope>NUCLEOTIDE SEQUENCE [LARGE SCALE GENOMIC DNA]</scope>
    <source>
        <strain evidence="6 7">3608</strain>
    </source>
</reference>
<dbReference type="Pfam" id="PF02558">
    <property type="entry name" value="ApbA"/>
    <property type="match status" value="1"/>
</dbReference>
<dbReference type="GO" id="GO:0005739">
    <property type="term" value="C:mitochondrion"/>
    <property type="evidence" value="ECO:0007669"/>
    <property type="project" value="TreeGrafter"/>
</dbReference>
<dbReference type="GO" id="GO:0050661">
    <property type="term" value="F:NADP binding"/>
    <property type="evidence" value="ECO:0007669"/>
    <property type="project" value="TreeGrafter"/>
</dbReference>
<evidence type="ECO:0000259" key="5">
    <source>
        <dbReference type="Pfam" id="PF08546"/>
    </source>
</evidence>
<dbReference type="InterPro" id="IPR013752">
    <property type="entry name" value="KPA_reductase"/>
</dbReference>
<evidence type="ECO:0000256" key="3">
    <source>
        <dbReference type="ARBA" id="ARBA00023002"/>
    </source>
</evidence>
<proteinExistence type="inferred from homology"/>
<dbReference type="Gene3D" id="1.10.1040.10">
    <property type="entry name" value="N-(1-d-carboxylethyl)-l-norvaline Dehydrogenase, domain 2"/>
    <property type="match status" value="1"/>
</dbReference>
<name>A0A0F8A5P7_9HYPO</name>
<dbReference type="OrthoDB" id="73846at2759"/>
<evidence type="ECO:0000313" key="7">
    <source>
        <dbReference type="Proteomes" id="UP000054481"/>
    </source>
</evidence>
<protein>
    <recommendedName>
        <fullName evidence="8">2-dehydropantoate 2-reductase</fullName>
    </recommendedName>
</protein>
<dbReference type="SUPFAM" id="SSF48179">
    <property type="entry name" value="6-phosphogluconate dehydrogenase C-terminal domain-like"/>
    <property type="match status" value="1"/>
</dbReference>
<evidence type="ECO:0000313" key="6">
    <source>
        <dbReference type="EMBL" id="KJZ75699.1"/>
    </source>
</evidence>
<evidence type="ECO:0008006" key="8">
    <source>
        <dbReference type="Google" id="ProtNLM"/>
    </source>
</evidence>
<evidence type="ECO:0000256" key="2">
    <source>
        <dbReference type="ARBA" id="ARBA00022857"/>
    </source>
</evidence>
<dbReference type="PANTHER" id="PTHR43765:SF2">
    <property type="entry name" value="2-DEHYDROPANTOATE 2-REDUCTASE"/>
    <property type="match status" value="1"/>
</dbReference>
<organism evidence="6 7">
    <name type="scientific">Hirsutella minnesotensis 3608</name>
    <dbReference type="NCBI Taxonomy" id="1043627"/>
    <lineage>
        <taxon>Eukaryota</taxon>
        <taxon>Fungi</taxon>
        <taxon>Dikarya</taxon>
        <taxon>Ascomycota</taxon>
        <taxon>Pezizomycotina</taxon>
        <taxon>Sordariomycetes</taxon>
        <taxon>Hypocreomycetidae</taxon>
        <taxon>Hypocreales</taxon>
        <taxon>Ophiocordycipitaceae</taxon>
        <taxon>Hirsutella</taxon>
    </lineage>
</organism>
<dbReference type="InterPro" id="IPR008927">
    <property type="entry name" value="6-PGluconate_DH-like_C_sf"/>
</dbReference>
<sequence length="398" mass="44942">MTPGSSTESRPSTPKFHVPADLLGPEVAAMPSTHKIHILGDDERAKFIAHALSGVYDAVELLSRRPHPPHKYSQIQRPRFNDKQTEYVVESNQALRVLNKKGDKALIDQLVVSGQGVQAAEALESVKDRVDQQTTVCLMNDGLGVLDDVRKRIFNTPDSAPRFVLGHMSHTLAFNRKSNSVKLLKNGYTKLTLGYPRFDDDKNPTITSEEDGVNFVSAWKGAKGLRTSLEPYDAWLRFKLPSVIFDAVVEPVCVMLEMPYQGILQNSAARRLMHSLLDEIVAVVDNMPEVRESLIVKEYIRGKSIHRMLQKKIMGKRDTPSQLNRRIDRGLPTDVEYLNGYFIRRGDKLGVDLRTNIMVRDMIKAKHSQAIEKLNSYVPVEETSVPSHMAFRYRTVPK</sequence>
<dbReference type="GO" id="GO:0008677">
    <property type="term" value="F:2-dehydropantoate 2-reductase activity"/>
    <property type="evidence" value="ECO:0007669"/>
    <property type="project" value="TreeGrafter"/>
</dbReference>
<keyword evidence="7" id="KW-1185">Reference proteome</keyword>
<gene>
    <name evidence="6" type="ORF">HIM_04856</name>
</gene>
<feature type="domain" description="Ketopantoate reductase C-terminal" evidence="5">
    <location>
        <begin position="243"/>
        <end position="366"/>
    </location>
</feature>
<dbReference type="PANTHER" id="PTHR43765">
    <property type="entry name" value="2-DEHYDROPANTOATE 2-REDUCTASE-RELATED"/>
    <property type="match status" value="1"/>
</dbReference>
<dbReference type="InterPro" id="IPR013328">
    <property type="entry name" value="6PGD_dom2"/>
</dbReference>
<evidence type="ECO:0000256" key="1">
    <source>
        <dbReference type="ARBA" id="ARBA00007870"/>
    </source>
</evidence>
<dbReference type="InterPro" id="IPR050838">
    <property type="entry name" value="Ketopantoate_reductase"/>
</dbReference>
<comment type="similarity">
    <text evidence="1">Belongs to the ketopantoate reductase family.</text>
</comment>
<dbReference type="Gene3D" id="3.40.50.720">
    <property type="entry name" value="NAD(P)-binding Rossmann-like Domain"/>
    <property type="match status" value="1"/>
</dbReference>
<evidence type="ECO:0000259" key="4">
    <source>
        <dbReference type="Pfam" id="PF02558"/>
    </source>
</evidence>
<keyword evidence="3" id="KW-0560">Oxidoreductase</keyword>
<dbReference type="Pfam" id="PF08546">
    <property type="entry name" value="ApbA_C"/>
    <property type="match status" value="1"/>
</dbReference>
<accession>A0A0F8A5P7</accession>
<feature type="domain" description="Ketopantoate reductase N-terminal" evidence="4">
    <location>
        <begin position="47"/>
        <end position="191"/>
    </location>
</feature>
<dbReference type="AlphaFoldDB" id="A0A0F8A5P7"/>